<dbReference type="GO" id="GO:0046872">
    <property type="term" value="F:metal ion binding"/>
    <property type="evidence" value="ECO:0007669"/>
    <property type="project" value="UniProtKB-KW"/>
</dbReference>
<feature type="region of interest" description="Disordered" evidence="8">
    <location>
        <begin position="1367"/>
        <end position="1406"/>
    </location>
</feature>
<comment type="cofactor">
    <cofactor evidence="1">
        <name>Zn(2+)</name>
        <dbReference type="ChEBI" id="CHEBI:29105"/>
    </cofactor>
</comment>
<evidence type="ECO:0000256" key="8">
    <source>
        <dbReference type="SAM" id="MobiDB-lite"/>
    </source>
</evidence>
<keyword evidence="9" id="KW-1133">Transmembrane helix</keyword>
<dbReference type="PANTHER" id="PTHR11733">
    <property type="entry name" value="ZINC METALLOPROTEASE FAMILY M13 NEPRILYSIN-RELATED"/>
    <property type="match status" value="1"/>
</dbReference>
<feature type="region of interest" description="Disordered" evidence="8">
    <location>
        <begin position="288"/>
        <end position="535"/>
    </location>
</feature>
<keyword evidence="9" id="KW-0812">Transmembrane</keyword>
<evidence type="ECO:0000256" key="4">
    <source>
        <dbReference type="ARBA" id="ARBA00022723"/>
    </source>
</evidence>
<dbReference type="GO" id="GO:0004222">
    <property type="term" value="F:metalloendopeptidase activity"/>
    <property type="evidence" value="ECO:0007669"/>
    <property type="project" value="InterPro"/>
</dbReference>
<comment type="similarity">
    <text evidence="2">Belongs to the peptidase M13 family.</text>
</comment>
<feature type="transmembrane region" description="Helical" evidence="9">
    <location>
        <begin position="939"/>
        <end position="959"/>
    </location>
</feature>
<evidence type="ECO:0000256" key="7">
    <source>
        <dbReference type="ARBA" id="ARBA00023049"/>
    </source>
</evidence>
<reference evidence="12 13" key="1">
    <citation type="journal article" date="2023" name="Arcadia Sci">
        <title>De novo assembly of a long-read Amblyomma americanum tick genome.</title>
        <authorList>
            <person name="Chou S."/>
            <person name="Poskanzer K.E."/>
            <person name="Rollins M."/>
            <person name="Thuy-Boun P.S."/>
        </authorList>
    </citation>
    <scope>NUCLEOTIDE SEQUENCE [LARGE SCALE GENOMIC DNA]</scope>
    <source>
        <strain evidence="12">F_SG_1</strain>
        <tissue evidence="12">Salivary glands</tissue>
    </source>
</reference>
<feature type="compositionally biased region" description="Polar residues" evidence="8">
    <location>
        <begin position="1387"/>
        <end position="1400"/>
    </location>
</feature>
<comment type="caution">
    <text evidence="12">The sequence shown here is derived from an EMBL/GenBank/DDBJ whole genome shotgun (WGS) entry which is preliminary data.</text>
</comment>
<dbReference type="Proteomes" id="UP001321473">
    <property type="component" value="Unassembled WGS sequence"/>
</dbReference>
<sequence length="1406" mass="156396">MTADQYRKSPTSMRTYPWFQFPSIPDNLNGSQKWGKTICEAPSAGPASILTAQQAGMRTQEASTSMERRADDRRIAHALTIDEGRRLHMTTKGLSLKKSVDDRRNAHELISDEGHRPYTTLKGLMQIPPEVIPNLRRNADDRPNVHELIIDGDHRQHTTVEGLVLTSVDDCRNAHELTIDGSHRLYTTLKSLMRILPGGVRNLPVLSTELTMPAMPGLPGFRPQTDIKELRNEDVFILLETPSGEEKLYQARPLSPVFQLARSEEVVEQDAAKPRLSISGMNAGLFDAPTWDSGRHEAPEIPPVARKTEEERRKPGRCSTGASLSSNSSNTAPQPGPSEEGRKDAEFLQGQLDTQPASSRRKSSTNISQAERISLVSKEPEDPTKFGSKRTSVVLAGPEAGGDVVGKLDRKSRGTAVEPGEQSLETTKRPSIASGQSATVMMVPDQEEPDGMSKEDAPRRPSSAVETTALEQGSKRKGSQGGDGTDFFSGGEPPGESAGQVEPENDEEHTKFSSAEQHSGAKESANENTEPGQHDVEGAEALADVSDKGDEDKEHEVLINAEVPAAQTVNQVPAAAPDAEFRKQRRAVGGLWSLYPESRLAIIIGLVCLVWILVVYLIGGPKNEEECTRETDIWTPLTFPTTPYSPPSTLPTEITLTTASEEWVDIYLCSTDLCLQEGERLRRHISREWSPCNNFYRYVCSSLEDAQAQDFGDGVSVSVDTAVEESLAGTLRDYILDERNRGVDLVRDLYKACVDQSGESFAFLQKELFATLPINAWPYNGSSLHSGEIWRMAGLLIRRYGIVSLLDITVGVERGRTNRTVELSYPRHLHFNERPNSAALETLKLAVLEASQEFGWVSEVENLILQVVSVVRNLAEIGHERDVSDVIVGNFGDLVDTYDHLRVFINSVFEDDVVANAPVVLRSYDLLVNRLRKVASGDAVVSFLNYLGFLVVVHFSPLLERQNSANLRRILSVQLGGRALSPDLDWLLCLRLIESVQPGCLSKALAMQQSAAGTYAPSRIWLGRLEDAFYRNMGRLKWMTRNSVDTFTDMIGRFDVARFFAGSLLRDDLCPDRRSTELEESSSVSMFVRAAGDYQLRRLHQIRETTKPREHGHTFDTLSSYKVAQQAVYIPVGVQDVSRPFNNTLLVYQASRSAVRLYLGLLPLIYESWNSNEDTVVTQVLSEERSRIRLARLLKCLERDWQEMPRDLRLFTSSVVRNSSEAVYPLLAQTAAVAMAYAAFKDLLSAERIWKVDFRLESLPDVSSEQLFFLYYALDNCERSDDTYQSRQFRVWNRLPPEYRVNLPLRHLPQFARAFGCSASGEQPDPMAAPNGRRCEAVVWNKPQERGPGPWLAQRSHDDNIPTSFFADQVDVSPSTNVTDPGADTSALETASISGRNNPRTVAVPR</sequence>
<evidence type="ECO:0000313" key="12">
    <source>
        <dbReference type="EMBL" id="KAK8762528.1"/>
    </source>
</evidence>
<evidence type="ECO:0000256" key="9">
    <source>
        <dbReference type="SAM" id="Phobius"/>
    </source>
</evidence>
<evidence type="ECO:0000313" key="13">
    <source>
        <dbReference type="Proteomes" id="UP001321473"/>
    </source>
</evidence>
<protein>
    <submittedName>
        <fullName evidence="12">Uncharacterized protein</fullName>
    </submittedName>
</protein>
<feature type="compositionally biased region" description="Low complexity" evidence="8">
    <location>
        <begin position="319"/>
        <end position="332"/>
    </location>
</feature>
<dbReference type="InterPro" id="IPR008753">
    <property type="entry name" value="Peptidase_M13_N"/>
</dbReference>
<evidence type="ECO:0000256" key="3">
    <source>
        <dbReference type="ARBA" id="ARBA00022670"/>
    </source>
</evidence>
<dbReference type="EMBL" id="JARKHS020030004">
    <property type="protein sequence ID" value="KAK8762528.1"/>
    <property type="molecule type" value="Genomic_DNA"/>
</dbReference>
<dbReference type="GO" id="GO:0016485">
    <property type="term" value="P:protein processing"/>
    <property type="evidence" value="ECO:0007669"/>
    <property type="project" value="TreeGrafter"/>
</dbReference>
<feature type="transmembrane region" description="Helical" evidence="9">
    <location>
        <begin position="600"/>
        <end position="619"/>
    </location>
</feature>
<dbReference type="Pfam" id="PF01431">
    <property type="entry name" value="Peptidase_M13"/>
    <property type="match status" value="1"/>
</dbReference>
<dbReference type="Gene3D" id="3.40.390.10">
    <property type="entry name" value="Collagenase (Catalytic Domain)"/>
    <property type="match status" value="2"/>
</dbReference>
<evidence type="ECO:0000256" key="6">
    <source>
        <dbReference type="ARBA" id="ARBA00022833"/>
    </source>
</evidence>
<dbReference type="InterPro" id="IPR000718">
    <property type="entry name" value="Peptidase_M13"/>
</dbReference>
<evidence type="ECO:0000256" key="5">
    <source>
        <dbReference type="ARBA" id="ARBA00022801"/>
    </source>
</evidence>
<feature type="compositionally biased region" description="Polar residues" evidence="8">
    <location>
        <begin position="351"/>
        <end position="371"/>
    </location>
</feature>
<dbReference type="GO" id="GO:0005886">
    <property type="term" value="C:plasma membrane"/>
    <property type="evidence" value="ECO:0007669"/>
    <property type="project" value="TreeGrafter"/>
</dbReference>
<dbReference type="PANTHER" id="PTHR11733:SF241">
    <property type="entry name" value="GH26575P-RELATED"/>
    <property type="match status" value="1"/>
</dbReference>
<keyword evidence="9" id="KW-0472">Membrane</keyword>
<dbReference type="InterPro" id="IPR018497">
    <property type="entry name" value="Peptidase_M13_C"/>
</dbReference>
<keyword evidence="13" id="KW-1185">Reference proteome</keyword>
<dbReference type="PROSITE" id="PS51885">
    <property type="entry name" value="NEPRILYSIN"/>
    <property type="match status" value="1"/>
</dbReference>
<organism evidence="12 13">
    <name type="scientific">Amblyomma americanum</name>
    <name type="common">Lone star tick</name>
    <dbReference type="NCBI Taxonomy" id="6943"/>
    <lineage>
        <taxon>Eukaryota</taxon>
        <taxon>Metazoa</taxon>
        <taxon>Ecdysozoa</taxon>
        <taxon>Arthropoda</taxon>
        <taxon>Chelicerata</taxon>
        <taxon>Arachnida</taxon>
        <taxon>Acari</taxon>
        <taxon>Parasitiformes</taxon>
        <taxon>Ixodida</taxon>
        <taxon>Ixodoidea</taxon>
        <taxon>Ixodidae</taxon>
        <taxon>Amblyomminae</taxon>
        <taxon>Amblyomma</taxon>
    </lineage>
</organism>
<dbReference type="Gene3D" id="1.10.1380.10">
    <property type="entry name" value="Neutral endopeptidase , domain2"/>
    <property type="match status" value="1"/>
</dbReference>
<dbReference type="InterPro" id="IPR042089">
    <property type="entry name" value="Peptidase_M13_dom_2"/>
</dbReference>
<keyword evidence="4" id="KW-0479">Metal-binding</keyword>
<keyword evidence="3" id="KW-0645">Protease</keyword>
<dbReference type="Pfam" id="PF05649">
    <property type="entry name" value="Peptidase_M13_N"/>
    <property type="match status" value="1"/>
</dbReference>
<evidence type="ECO:0000259" key="10">
    <source>
        <dbReference type="Pfam" id="PF01431"/>
    </source>
</evidence>
<evidence type="ECO:0000256" key="2">
    <source>
        <dbReference type="ARBA" id="ARBA00007357"/>
    </source>
</evidence>
<name>A0AAQ4DJ88_AMBAM</name>
<keyword evidence="5" id="KW-0378">Hydrolase</keyword>
<dbReference type="SUPFAM" id="SSF55486">
    <property type="entry name" value="Metalloproteases ('zincins'), catalytic domain"/>
    <property type="match status" value="2"/>
</dbReference>
<accession>A0AAQ4DJ88</accession>
<evidence type="ECO:0000259" key="11">
    <source>
        <dbReference type="Pfam" id="PF05649"/>
    </source>
</evidence>
<proteinExistence type="inferred from homology"/>
<feature type="domain" description="Peptidase M13 C-terminal" evidence="10">
    <location>
        <begin position="1225"/>
        <end position="1319"/>
    </location>
</feature>
<gene>
    <name evidence="12" type="ORF">V5799_026206</name>
</gene>
<keyword evidence="6" id="KW-0862">Zinc</keyword>
<feature type="domain" description="Peptidase M13 N-terminal" evidence="11">
    <location>
        <begin position="691"/>
        <end position="1042"/>
    </location>
</feature>
<keyword evidence="7" id="KW-0482">Metalloprotease</keyword>
<evidence type="ECO:0000256" key="1">
    <source>
        <dbReference type="ARBA" id="ARBA00001947"/>
    </source>
</evidence>
<dbReference type="InterPro" id="IPR024079">
    <property type="entry name" value="MetalloPept_cat_dom_sf"/>
</dbReference>